<evidence type="ECO:0000313" key="3">
    <source>
        <dbReference type="EMBL" id="MEX5728849.1"/>
    </source>
</evidence>
<evidence type="ECO:0000256" key="2">
    <source>
        <dbReference type="SAM" id="SignalP"/>
    </source>
</evidence>
<feature type="signal peptide" evidence="2">
    <location>
        <begin position="1"/>
        <end position="21"/>
    </location>
</feature>
<feature type="chain" id="PRO_5047105008" description="VPLPA-CTERM sorting domain-containing protein" evidence="2">
    <location>
        <begin position="22"/>
        <end position="195"/>
    </location>
</feature>
<organism evidence="3 4">
    <name type="scientific">Rhodovulum iodosum</name>
    <dbReference type="NCBI Taxonomy" id="68291"/>
    <lineage>
        <taxon>Bacteria</taxon>
        <taxon>Pseudomonadati</taxon>
        <taxon>Pseudomonadota</taxon>
        <taxon>Alphaproteobacteria</taxon>
        <taxon>Rhodobacterales</taxon>
        <taxon>Paracoccaceae</taxon>
        <taxon>Rhodovulum</taxon>
    </lineage>
</organism>
<keyword evidence="1" id="KW-0472">Membrane</keyword>
<comment type="caution">
    <text evidence="3">The sequence shown here is derived from an EMBL/GenBank/DDBJ whole genome shotgun (WGS) entry which is preliminary data.</text>
</comment>
<evidence type="ECO:0000256" key="1">
    <source>
        <dbReference type="SAM" id="Phobius"/>
    </source>
</evidence>
<name>A0ABV3XU40_9RHOB</name>
<evidence type="ECO:0008006" key="5">
    <source>
        <dbReference type="Google" id="ProtNLM"/>
    </source>
</evidence>
<feature type="transmembrane region" description="Helical" evidence="1">
    <location>
        <begin position="170"/>
        <end position="189"/>
    </location>
</feature>
<dbReference type="RefSeq" id="WP_125407242.1">
    <property type="nucleotide sequence ID" value="NZ_JBEHHI010000002.1"/>
</dbReference>
<reference evidence="3 4" key="1">
    <citation type="submission" date="2024-06" db="EMBL/GenBank/DDBJ databases">
        <title>Genome of Rhodovulum iodosum, a marine photoferrotroph.</title>
        <authorList>
            <person name="Bianchini G."/>
            <person name="Nikeleit V."/>
            <person name="Kappler A."/>
            <person name="Bryce C."/>
            <person name="Sanchez-Baracaldo P."/>
        </authorList>
    </citation>
    <scope>NUCLEOTIDE SEQUENCE [LARGE SCALE GENOMIC DNA]</scope>
    <source>
        <strain evidence="3 4">UT/N1</strain>
    </source>
</reference>
<keyword evidence="4" id="KW-1185">Reference proteome</keyword>
<dbReference type="InterPro" id="IPR022472">
    <property type="entry name" value="VPLPA-CTERM"/>
</dbReference>
<protein>
    <recommendedName>
        <fullName evidence="5">VPLPA-CTERM sorting domain-containing protein</fullName>
    </recommendedName>
</protein>
<gene>
    <name evidence="3" type="ORF">Ga0609869_002202</name>
</gene>
<keyword evidence="1" id="KW-0812">Transmembrane</keyword>
<dbReference type="Proteomes" id="UP001560019">
    <property type="component" value="Unassembled WGS sequence"/>
</dbReference>
<dbReference type="EMBL" id="JBEHHI010000002">
    <property type="protein sequence ID" value="MEX5728849.1"/>
    <property type="molecule type" value="Genomic_DNA"/>
</dbReference>
<keyword evidence="2" id="KW-0732">Signal</keyword>
<sequence length="195" mass="20195">MGIKTTLAATALALAASPAFATTELLTFEEFADGDLITTVGNATFTTNGATEVYDFGGSYAQSGVNTIAPDASGGSFNGDLYVDFFEAVSDLSFWSGGDDTAGTQATINVFVGGLFDTAVALSGDGDATTTEFHDLSAFVDVTRIEVVNVVDDFGLVYDDFSYSYAVDVVPLPASGVLLLSGLAAVGFGRRRRRG</sequence>
<dbReference type="NCBIfam" id="TIGR03370">
    <property type="entry name" value="VPLPA-CTERM"/>
    <property type="match status" value="1"/>
</dbReference>
<accession>A0ABV3XU40</accession>
<keyword evidence="1" id="KW-1133">Transmembrane helix</keyword>
<proteinExistence type="predicted"/>
<evidence type="ECO:0000313" key="4">
    <source>
        <dbReference type="Proteomes" id="UP001560019"/>
    </source>
</evidence>